<name>A0ABU1PML9_9BURK</name>
<reference evidence="3 4" key="1">
    <citation type="submission" date="2023-07" db="EMBL/GenBank/DDBJ databases">
        <title>Sorghum-associated microbial communities from plants grown in Nebraska, USA.</title>
        <authorList>
            <person name="Schachtman D."/>
        </authorList>
    </citation>
    <scope>NUCLEOTIDE SEQUENCE [LARGE SCALE GENOMIC DNA]</scope>
    <source>
        <strain evidence="3 4">596</strain>
    </source>
</reference>
<dbReference type="Gene3D" id="3.40.30.10">
    <property type="entry name" value="Glutaredoxin"/>
    <property type="match status" value="1"/>
</dbReference>
<dbReference type="SUPFAM" id="SSF52833">
    <property type="entry name" value="Thioredoxin-like"/>
    <property type="match status" value="1"/>
</dbReference>
<proteinExistence type="predicted"/>
<organism evidence="3 4">
    <name type="scientific">Herbaspirillum frisingense</name>
    <dbReference type="NCBI Taxonomy" id="92645"/>
    <lineage>
        <taxon>Bacteria</taxon>
        <taxon>Pseudomonadati</taxon>
        <taxon>Pseudomonadota</taxon>
        <taxon>Betaproteobacteria</taxon>
        <taxon>Burkholderiales</taxon>
        <taxon>Oxalobacteraceae</taxon>
        <taxon>Herbaspirillum</taxon>
    </lineage>
</organism>
<gene>
    <name evidence="3" type="ORF">J2W50_004973</name>
</gene>
<sequence>MPDHSSSPRPVRLFLRGLIAGGALLAVTLASPLALAALKPGDKAPEFSAPASLGGQVSTFSLSAALKKGPVVLYFYPAAFTSGLHHRSPPLRRGGGSLQGTGGDGDWRVR</sequence>
<keyword evidence="4" id="KW-1185">Reference proteome</keyword>
<dbReference type="InterPro" id="IPR000866">
    <property type="entry name" value="AhpC/TSA"/>
</dbReference>
<evidence type="ECO:0000259" key="2">
    <source>
        <dbReference type="Pfam" id="PF00578"/>
    </source>
</evidence>
<protein>
    <recommendedName>
        <fullName evidence="2">Alkyl hydroperoxide reductase subunit C/ Thiol specific antioxidant domain-containing protein</fullName>
    </recommendedName>
</protein>
<dbReference type="EMBL" id="JAVDSJ010000009">
    <property type="protein sequence ID" value="MDR6586742.1"/>
    <property type="molecule type" value="Genomic_DNA"/>
</dbReference>
<evidence type="ECO:0000313" key="3">
    <source>
        <dbReference type="EMBL" id="MDR6586742.1"/>
    </source>
</evidence>
<dbReference type="PROSITE" id="PS51318">
    <property type="entry name" value="TAT"/>
    <property type="match status" value="1"/>
</dbReference>
<dbReference type="InterPro" id="IPR006311">
    <property type="entry name" value="TAT_signal"/>
</dbReference>
<dbReference type="Pfam" id="PF00578">
    <property type="entry name" value="AhpC-TSA"/>
    <property type="match status" value="1"/>
</dbReference>
<evidence type="ECO:0000256" key="1">
    <source>
        <dbReference type="SAM" id="MobiDB-lite"/>
    </source>
</evidence>
<feature type="compositionally biased region" description="Gly residues" evidence="1">
    <location>
        <begin position="93"/>
        <end position="104"/>
    </location>
</feature>
<feature type="region of interest" description="Disordered" evidence="1">
    <location>
        <begin position="82"/>
        <end position="110"/>
    </location>
</feature>
<feature type="domain" description="Alkyl hydroperoxide reductase subunit C/ Thiol specific antioxidant" evidence="2">
    <location>
        <begin position="40"/>
        <end position="92"/>
    </location>
</feature>
<dbReference type="InterPro" id="IPR036249">
    <property type="entry name" value="Thioredoxin-like_sf"/>
</dbReference>
<evidence type="ECO:0000313" key="4">
    <source>
        <dbReference type="Proteomes" id="UP001260715"/>
    </source>
</evidence>
<comment type="caution">
    <text evidence="3">The sequence shown here is derived from an EMBL/GenBank/DDBJ whole genome shotgun (WGS) entry which is preliminary data.</text>
</comment>
<dbReference type="Proteomes" id="UP001260715">
    <property type="component" value="Unassembled WGS sequence"/>
</dbReference>
<accession>A0ABU1PML9</accession>